<sequence length="122" mass="13446">MTERQTVRHPAAVRWQPAHGNCANPVQPPVASDIGGAPCKLIWVRRDDWDAFLAWQADGGTACLTPAEVAAKVDAERAQEAESIAVWMDRLTLPKEPAWVAERIRQRIADKAAIRSRKGEPA</sequence>
<dbReference type="Proteomes" id="UP001595420">
    <property type="component" value="Unassembled WGS sequence"/>
</dbReference>
<reference evidence="2" key="1">
    <citation type="journal article" date="2019" name="Int. J. Syst. Evol. Microbiol.">
        <title>The Global Catalogue of Microorganisms (GCM) 10K type strain sequencing project: providing services to taxonomists for standard genome sequencing and annotation.</title>
        <authorList>
            <consortium name="The Broad Institute Genomics Platform"/>
            <consortium name="The Broad Institute Genome Sequencing Center for Infectious Disease"/>
            <person name="Wu L."/>
            <person name="Ma J."/>
        </authorList>
    </citation>
    <scope>NUCLEOTIDE SEQUENCE [LARGE SCALE GENOMIC DNA]</scope>
    <source>
        <strain evidence="2">CGMCC 1.16855</strain>
    </source>
</reference>
<evidence type="ECO:0000313" key="2">
    <source>
        <dbReference type="Proteomes" id="UP001595420"/>
    </source>
</evidence>
<protein>
    <submittedName>
        <fullName evidence="1">Uncharacterized protein</fullName>
    </submittedName>
</protein>
<keyword evidence="2" id="KW-1185">Reference proteome</keyword>
<proteinExistence type="predicted"/>
<comment type="caution">
    <text evidence="1">The sequence shown here is derived from an EMBL/GenBank/DDBJ whole genome shotgun (WGS) entry which is preliminary data.</text>
</comment>
<name>A0ABV7BZ20_9PROT</name>
<evidence type="ECO:0000313" key="1">
    <source>
        <dbReference type="EMBL" id="MFC3002877.1"/>
    </source>
</evidence>
<dbReference type="RefSeq" id="WP_216839102.1">
    <property type="nucleotide sequence ID" value="NZ_JAFNJS010000008.1"/>
</dbReference>
<dbReference type="EMBL" id="JBHRSB010000008">
    <property type="protein sequence ID" value="MFC3002877.1"/>
    <property type="molecule type" value="Genomic_DNA"/>
</dbReference>
<accession>A0ABV7BZ20</accession>
<gene>
    <name evidence="1" type="ORF">ACFOD3_23460</name>
</gene>
<organism evidence="1 2">
    <name type="scientific">Falsiroseomonas tokyonensis</name>
    <dbReference type="NCBI Taxonomy" id="430521"/>
    <lineage>
        <taxon>Bacteria</taxon>
        <taxon>Pseudomonadati</taxon>
        <taxon>Pseudomonadota</taxon>
        <taxon>Alphaproteobacteria</taxon>
        <taxon>Acetobacterales</taxon>
        <taxon>Roseomonadaceae</taxon>
        <taxon>Falsiroseomonas</taxon>
    </lineage>
</organism>